<dbReference type="Proteomes" id="UP000736373">
    <property type="component" value="Unassembled WGS sequence"/>
</dbReference>
<reference evidence="1 2" key="1">
    <citation type="submission" date="2019-09" db="EMBL/GenBank/DDBJ databases">
        <title>Paraburkholderia podalyriae sp. nov., A South African Podalyria-associated rhizobium.</title>
        <authorList>
            <person name="Mavima L."/>
            <person name="Beukes C.W."/>
            <person name="Palmer M."/>
            <person name="De Meyer S.E."/>
            <person name="James E.K."/>
            <person name="Maluk M."/>
            <person name="Avontuur J.R."/>
            <person name="Chan W.Y."/>
            <person name="Venter S.N."/>
            <person name="Steenkamp E.T."/>
        </authorList>
    </citation>
    <scope>NUCLEOTIDE SEQUENCE [LARGE SCALE GENOMIC DNA]</scope>
    <source>
        <strain evidence="1 2">WC7.3b</strain>
    </source>
</reference>
<name>A0ABR7PMC3_9BURK</name>
<sequence length="107" mass="11999">METKRSELDVSTSSTTVVGLIELATHAIDLLARDQIDPRFARKLWKRMSNEAECIEQQSGELTSTLEKTLEQLEHAVTDHQADDLVHAAAALREETGIKEKKAKNKK</sequence>
<accession>A0ABR7PMC3</accession>
<protein>
    <submittedName>
        <fullName evidence="1">Uncharacterized protein</fullName>
    </submittedName>
</protein>
<gene>
    <name evidence="1" type="ORF">F6X42_12795</name>
</gene>
<evidence type="ECO:0000313" key="2">
    <source>
        <dbReference type="Proteomes" id="UP000736373"/>
    </source>
</evidence>
<dbReference type="RefSeq" id="WP_187634546.1">
    <property type="nucleotide sequence ID" value="NZ_VZQQ01000009.1"/>
</dbReference>
<organism evidence="1 2">
    <name type="scientific">Paraburkholderia podalyriae</name>
    <dbReference type="NCBI Taxonomy" id="1938811"/>
    <lineage>
        <taxon>Bacteria</taxon>
        <taxon>Pseudomonadati</taxon>
        <taxon>Pseudomonadota</taxon>
        <taxon>Betaproteobacteria</taxon>
        <taxon>Burkholderiales</taxon>
        <taxon>Burkholderiaceae</taxon>
        <taxon>Paraburkholderia</taxon>
    </lineage>
</organism>
<evidence type="ECO:0000313" key="1">
    <source>
        <dbReference type="EMBL" id="MBC8747452.1"/>
    </source>
</evidence>
<comment type="caution">
    <text evidence="1">The sequence shown here is derived from an EMBL/GenBank/DDBJ whole genome shotgun (WGS) entry which is preliminary data.</text>
</comment>
<dbReference type="EMBL" id="VZQQ01000009">
    <property type="protein sequence ID" value="MBC8747452.1"/>
    <property type="molecule type" value="Genomic_DNA"/>
</dbReference>
<proteinExistence type="predicted"/>
<keyword evidence="2" id="KW-1185">Reference proteome</keyword>